<dbReference type="OrthoDB" id="4932428at2759"/>
<dbReference type="GeneID" id="39578174"/>
<feature type="region of interest" description="Disordered" evidence="1">
    <location>
        <begin position="1"/>
        <end position="25"/>
    </location>
</feature>
<proteinExistence type="predicted"/>
<keyword evidence="3" id="KW-1185">Reference proteome</keyword>
<dbReference type="RefSeq" id="XP_028468774.1">
    <property type="nucleotide sequence ID" value="XM_028609696.1"/>
</dbReference>
<dbReference type="AlphaFoldDB" id="A0A3N2Q2S0"/>
<name>A0A3N2Q2S0_SODAK</name>
<sequence length="189" mass="21746">MSPHPSTGSSHRSSGSSYSGGSGSRHLRRSLQELIDALLTHRVNTLTELCRIEKVAAACERAEETQAFQEPMTLAWNYYVTSNQFLMELQGLTRAYPFHGDIVHDAHMQVRSDPDSNRSWNLAWLILTKIKEENLISEYAALEANKPEMWGGRDPSPQEAQQLRMLFEDEWTRAVNRMLRHWTSPPTWY</sequence>
<dbReference type="Proteomes" id="UP000272025">
    <property type="component" value="Unassembled WGS sequence"/>
</dbReference>
<evidence type="ECO:0000313" key="2">
    <source>
        <dbReference type="EMBL" id="ROT40968.1"/>
    </source>
</evidence>
<gene>
    <name evidence="2" type="ORF">SODALDRAFT_322209</name>
</gene>
<dbReference type="EMBL" id="ML119052">
    <property type="protein sequence ID" value="ROT40968.1"/>
    <property type="molecule type" value="Genomic_DNA"/>
</dbReference>
<evidence type="ECO:0000256" key="1">
    <source>
        <dbReference type="SAM" id="MobiDB-lite"/>
    </source>
</evidence>
<reference evidence="2 3" key="1">
    <citation type="journal article" date="2018" name="Mol. Ecol.">
        <title>The obligate alkalophilic soda-lake fungus Sodiomyces alkalinus has shifted to a protein diet.</title>
        <authorList>
            <person name="Grum-Grzhimaylo A.A."/>
            <person name="Falkoski D.L."/>
            <person name="van den Heuvel J."/>
            <person name="Valero-Jimenez C.A."/>
            <person name="Min B."/>
            <person name="Choi I.G."/>
            <person name="Lipzen A."/>
            <person name="Daum C.G."/>
            <person name="Aanen D.K."/>
            <person name="Tsang A."/>
            <person name="Henrissat B."/>
            <person name="Bilanenko E.N."/>
            <person name="de Vries R.P."/>
            <person name="van Kan J.A.L."/>
            <person name="Grigoriev I.V."/>
            <person name="Debets A.J.M."/>
        </authorList>
    </citation>
    <scope>NUCLEOTIDE SEQUENCE [LARGE SCALE GENOMIC DNA]</scope>
    <source>
        <strain evidence="2 3">F11</strain>
    </source>
</reference>
<accession>A0A3N2Q2S0</accession>
<evidence type="ECO:0000313" key="3">
    <source>
        <dbReference type="Proteomes" id="UP000272025"/>
    </source>
</evidence>
<organism evidence="2 3">
    <name type="scientific">Sodiomyces alkalinus (strain CBS 110278 / VKM F-3762 / F11)</name>
    <name type="common">Alkaliphilic filamentous fungus</name>
    <dbReference type="NCBI Taxonomy" id="1314773"/>
    <lineage>
        <taxon>Eukaryota</taxon>
        <taxon>Fungi</taxon>
        <taxon>Dikarya</taxon>
        <taxon>Ascomycota</taxon>
        <taxon>Pezizomycotina</taxon>
        <taxon>Sordariomycetes</taxon>
        <taxon>Hypocreomycetidae</taxon>
        <taxon>Glomerellales</taxon>
        <taxon>Plectosphaerellaceae</taxon>
        <taxon>Sodiomyces</taxon>
    </lineage>
</organism>
<feature type="compositionally biased region" description="Low complexity" evidence="1">
    <location>
        <begin position="1"/>
        <end position="17"/>
    </location>
</feature>
<protein>
    <submittedName>
        <fullName evidence="2">Uncharacterized protein</fullName>
    </submittedName>
</protein>